<reference evidence="1 2" key="1">
    <citation type="submission" date="2019-08" db="EMBL/GenBank/DDBJ databases">
        <title>The genome sequence of a newly discovered highly antifungal drug resistant Aspergillus species, Aspergillus tanneri NIH 1004.</title>
        <authorList>
            <person name="Mounaud S."/>
            <person name="Singh I."/>
            <person name="Joardar V."/>
            <person name="Pakala S."/>
            <person name="Pakala S."/>
            <person name="Venepally P."/>
            <person name="Chung J.K."/>
            <person name="Losada L."/>
            <person name="Nierman W.C."/>
        </authorList>
    </citation>
    <scope>NUCLEOTIDE SEQUENCE [LARGE SCALE GENOMIC DNA]</scope>
    <source>
        <strain evidence="1 2">NIH1004</strain>
    </source>
</reference>
<dbReference type="OrthoDB" id="4459045at2759"/>
<evidence type="ECO:0000313" key="2">
    <source>
        <dbReference type="Proteomes" id="UP000324241"/>
    </source>
</evidence>
<gene>
    <name evidence="1" type="ORF">ATNIH1004_011509</name>
</gene>
<accession>A0A5M9MB93</accession>
<proteinExistence type="predicted"/>
<dbReference type="AlphaFoldDB" id="A0A5M9MB93"/>
<dbReference type="EMBL" id="QUQM01000008">
    <property type="protein sequence ID" value="KAA8642564.1"/>
    <property type="molecule type" value="Genomic_DNA"/>
</dbReference>
<evidence type="ECO:0000313" key="1">
    <source>
        <dbReference type="EMBL" id="KAA8642564.1"/>
    </source>
</evidence>
<sequence length="182" mass="20053">MPDNWKYSLAGLFNLAVFDETHTLRNPTSSHSCFQVGAGRVQPAAASYTYNAEDAATAGYGNEKIFQLPAGHEFEAMLTSEEVVEQWILHPEVGSEVAGQRMRWILELLMIRRTLTSEIPFNSGHRIGSDIPGAQKQIVSASFDDYERATYKAAEKNIFGACLSKMRTQPGSSISTTGNCEN</sequence>
<dbReference type="GeneID" id="54334210"/>
<protein>
    <recommendedName>
        <fullName evidence="3">SNF2 N-terminal domain-containing protein</fullName>
    </recommendedName>
</protein>
<dbReference type="RefSeq" id="XP_033421926.1">
    <property type="nucleotide sequence ID" value="XM_033576071.1"/>
</dbReference>
<dbReference type="Proteomes" id="UP000324241">
    <property type="component" value="Unassembled WGS sequence"/>
</dbReference>
<name>A0A5M9MB93_9EURO</name>
<organism evidence="1 2">
    <name type="scientific">Aspergillus tanneri</name>
    <dbReference type="NCBI Taxonomy" id="1220188"/>
    <lineage>
        <taxon>Eukaryota</taxon>
        <taxon>Fungi</taxon>
        <taxon>Dikarya</taxon>
        <taxon>Ascomycota</taxon>
        <taxon>Pezizomycotina</taxon>
        <taxon>Eurotiomycetes</taxon>
        <taxon>Eurotiomycetidae</taxon>
        <taxon>Eurotiales</taxon>
        <taxon>Aspergillaceae</taxon>
        <taxon>Aspergillus</taxon>
        <taxon>Aspergillus subgen. Circumdati</taxon>
    </lineage>
</organism>
<evidence type="ECO:0008006" key="3">
    <source>
        <dbReference type="Google" id="ProtNLM"/>
    </source>
</evidence>
<comment type="caution">
    <text evidence="1">The sequence shown here is derived from an EMBL/GenBank/DDBJ whole genome shotgun (WGS) entry which is preliminary data.</text>
</comment>